<evidence type="ECO:0000256" key="1">
    <source>
        <dbReference type="ARBA" id="ARBA00004761"/>
    </source>
</evidence>
<comment type="subunit">
    <text evidence="3">Homotrimer.</text>
</comment>
<organism evidence="6 7">
    <name type="scientific">Stackebrandtia endophytica</name>
    <dbReference type="NCBI Taxonomy" id="1496996"/>
    <lineage>
        <taxon>Bacteria</taxon>
        <taxon>Bacillati</taxon>
        <taxon>Actinomycetota</taxon>
        <taxon>Actinomycetes</taxon>
        <taxon>Glycomycetales</taxon>
        <taxon>Glycomycetaceae</taxon>
        <taxon>Stackebrandtia</taxon>
    </lineage>
</organism>
<accession>A0A543AQ19</accession>
<evidence type="ECO:0000256" key="4">
    <source>
        <dbReference type="ARBA" id="ARBA00023239"/>
    </source>
</evidence>
<dbReference type="CDD" id="cd00452">
    <property type="entry name" value="KDPG_aldolase"/>
    <property type="match status" value="1"/>
</dbReference>
<dbReference type="InterPro" id="IPR013785">
    <property type="entry name" value="Aldolase_TIM"/>
</dbReference>
<sequence length="204" mass="20762">MTHFNELFGTRRIMVILRGMSPERTVELATLAWDAGVELLEVPIGKPEQVASLAAAVAAGAERGKLVGAGTVISSDQVRGAAQAGARYTVAPGFDATLAVASRAAGMPHLPGVATATEVQQALGVGCDWVKVFPATALGPAWFRAISGPFPDLNLVATGGVSVTTAPDYLSAGARVVALGSALSDPAQVGGLTALVAQYDHTTR</sequence>
<dbReference type="PANTHER" id="PTHR30246">
    <property type="entry name" value="2-KETO-3-DEOXY-6-PHOSPHOGLUCONATE ALDOLASE"/>
    <property type="match status" value="1"/>
</dbReference>
<dbReference type="EMBL" id="VFOW01000001">
    <property type="protein sequence ID" value="TQL74682.1"/>
    <property type="molecule type" value="Genomic_DNA"/>
</dbReference>
<protein>
    <submittedName>
        <fullName evidence="6">2-keto-3-deoxy-phosphogluconate aldolase</fullName>
    </submittedName>
</protein>
<evidence type="ECO:0000256" key="3">
    <source>
        <dbReference type="ARBA" id="ARBA00011233"/>
    </source>
</evidence>
<evidence type="ECO:0000313" key="6">
    <source>
        <dbReference type="EMBL" id="TQL74682.1"/>
    </source>
</evidence>
<dbReference type="OrthoDB" id="9805177at2"/>
<keyword evidence="5" id="KW-0119">Carbohydrate metabolism</keyword>
<proteinExistence type="inferred from homology"/>
<dbReference type="AlphaFoldDB" id="A0A543AQ19"/>
<gene>
    <name evidence="6" type="ORF">FB566_0168</name>
</gene>
<name>A0A543AQ19_9ACTN</name>
<dbReference type="InterPro" id="IPR000887">
    <property type="entry name" value="Aldlse_KDPG_KHG"/>
</dbReference>
<dbReference type="GO" id="GO:0016829">
    <property type="term" value="F:lyase activity"/>
    <property type="evidence" value="ECO:0007669"/>
    <property type="project" value="UniProtKB-KW"/>
</dbReference>
<keyword evidence="7" id="KW-1185">Reference proteome</keyword>
<dbReference type="InParanoid" id="A0A543AQ19"/>
<evidence type="ECO:0000256" key="2">
    <source>
        <dbReference type="ARBA" id="ARBA00006906"/>
    </source>
</evidence>
<dbReference type="Pfam" id="PF01081">
    <property type="entry name" value="Aldolase"/>
    <property type="match status" value="1"/>
</dbReference>
<dbReference type="SUPFAM" id="SSF51569">
    <property type="entry name" value="Aldolase"/>
    <property type="match status" value="1"/>
</dbReference>
<comment type="similarity">
    <text evidence="2">Belongs to the KHG/KDPG aldolase family.</text>
</comment>
<evidence type="ECO:0000313" key="7">
    <source>
        <dbReference type="Proteomes" id="UP000317043"/>
    </source>
</evidence>
<comment type="caution">
    <text evidence="6">The sequence shown here is derived from an EMBL/GenBank/DDBJ whole genome shotgun (WGS) entry which is preliminary data.</text>
</comment>
<dbReference type="RefSeq" id="WP_142033971.1">
    <property type="nucleotide sequence ID" value="NZ_JBHTGS010000002.1"/>
</dbReference>
<keyword evidence="4" id="KW-0456">Lyase</keyword>
<comment type="pathway">
    <text evidence="1">Carbohydrate acid metabolism.</text>
</comment>
<evidence type="ECO:0000256" key="5">
    <source>
        <dbReference type="ARBA" id="ARBA00023277"/>
    </source>
</evidence>
<reference evidence="6 7" key="1">
    <citation type="submission" date="2019-06" db="EMBL/GenBank/DDBJ databases">
        <title>Sequencing the genomes of 1000 actinobacteria strains.</title>
        <authorList>
            <person name="Klenk H.-P."/>
        </authorList>
    </citation>
    <scope>NUCLEOTIDE SEQUENCE [LARGE SCALE GENOMIC DNA]</scope>
    <source>
        <strain evidence="6 7">DSM 45928</strain>
    </source>
</reference>
<dbReference type="Gene3D" id="3.20.20.70">
    <property type="entry name" value="Aldolase class I"/>
    <property type="match status" value="1"/>
</dbReference>
<dbReference type="Proteomes" id="UP000317043">
    <property type="component" value="Unassembled WGS sequence"/>
</dbReference>
<dbReference type="PANTHER" id="PTHR30246:SF1">
    <property type="entry name" value="2-DEHYDRO-3-DEOXY-6-PHOSPHOGALACTONATE ALDOLASE-RELATED"/>
    <property type="match status" value="1"/>
</dbReference>